<feature type="compositionally biased region" description="Basic residues" evidence="1">
    <location>
        <begin position="303"/>
        <end position="312"/>
    </location>
</feature>
<sequence length="339" mass="37298">MSRHYDDDDDYRRRPRSSHSHGRHHRDSSPEEVYNDSAGMPPPYMTNAAGGGRLAYDPNAPSFPPPPNASTSDFGRHDSLQVPSSRHRPRSQPPALSTTGRSELSRRGSSRGDRSPSPDRYRDTPHSPLEKVKHAADKTFSTSKSGIGVGVLGALVGGFAAHEAAEAASRARDKRDHRHHGSKDHQKAALISTLVGAAVGGLGANAIGKRIEHHRQERNHDDDDYDRDRSRDRDHKPRELEYHGGGGGSRGISDRAHSRGRSSRGGDDSDDSYDGGRRGRRNNRERALVISRSPSASLSRSRSNSRNRHGSRIHPPQHGGAADSYYNSSRSYDGRDDRR</sequence>
<feature type="region of interest" description="Disordered" evidence="1">
    <location>
        <begin position="1"/>
        <end position="146"/>
    </location>
</feature>
<dbReference type="Proteomes" id="UP001583186">
    <property type="component" value="Unassembled WGS sequence"/>
</dbReference>
<feature type="compositionally biased region" description="Basic and acidic residues" evidence="1">
    <location>
        <begin position="1"/>
        <end position="12"/>
    </location>
</feature>
<accession>A0ABR3ZSK7</accession>
<feature type="compositionally biased region" description="Low complexity" evidence="1">
    <location>
        <begin position="93"/>
        <end position="102"/>
    </location>
</feature>
<feature type="compositionally biased region" description="Basic residues" evidence="1">
    <location>
        <begin position="13"/>
        <end position="26"/>
    </location>
</feature>
<feature type="compositionally biased region" description="Low complexity" evidence="1">
    <location>
        <begin position="291"/>
        <end position="302"/>
    </location>
</feature>
<evidence type="ECO:0000256" key="1">
    <source>
        <dbReference type="SAM" id="MobiDB-lite"/>
    </source>
</evidence>
<gene>
    <name evidence="2" type="ORF">Sste5346_000312</name>
</gene>
<evidence type="ECO:0000313" key="3">
    <source>
        <dbReference type="Proteomes" id="UP001583186"/>
    </source>
</evidence>
<feature type="compositionally biased region" description="Basic and acidic residues" evidence="1">
    <location>
        <begin position="103"/>
        <end position="137"/>
    </location>
</feature>
<feature type="region of interest" description="Disordered" evidence="1">
    <location>
        <begin position="209"/>
        <end position="339"/>
    </location>
</feature>
<feature type="compositionally biased region" description="Basic and acidic residues" evidence="1">
    <location>
        <begin position="274"/>
        <end position="287"/>
    </location>
</feature>
<protein>
    <recommendedName>
        <fullName evidence="4">Glycine zipper 2TM domain-containing protein</fullName>
    </recommendedName>
</protein>
<comment type="caution">
    <text evidence="2">The sequence shown here is derived from an EMBL/GenBank/DDBJ whole genome shotgun (WGS) entry which is preliminary data.</text>
</comment>
<evidence type="ECO:0008006" key="4">
    <source>
        <dbReference type="Google" id="ProtNLM"/>
    </source>
</evidence>
<organism evidence="2 3">
    <name type="scientific">Sporothrix stenoceras</name>
    <dbReference type="NCBI Taxonomy" id="5173"/>
    <lineage>
        <taxon>Eukaryota</taxon>
        <taxon>Fungi</taxon>
        <taxon>Dikarya</taxon>
        <taxon>Ascomycota</taxon>
        <taxon>Pezizomycotina</taxon>
        <taxon>Sordariomycetes</taxon>
        <taxon>Sordariomycetidae</taxon>
        <taxon>Ophiostomatales</taxon>
        <taxon>Ophiostomataceae</taxon>
        <taxon>Sporothrix</taxon>
    </lineage>
</organism>
<proteinExistence type="predicted"/>
<dbReference type="EMBL" id="JAWCUI010000001">
    <property type="protein sequence ID" value="KAL1903683.1"/>
    <property type="molecule type" value="Genomic_DNA"/>
</dbReference>
<keyword evidence="3" id="KW-1185">Reference proteome</keyword>
<name>A0ABR3ZSK7_9PEZI</name>
<feature type="compositionally biased region" description="Basic and acidic residues" evidence="1">
    <location>
        <begin position="163"/>
        <end position="174"/>
    </location>
</feature>
<feature type="compositionally biased region" description="Basic and acidic residues" evidence="1">
    <location>
        <begin position="214"/>
        <end position="242"/>
    </location>
</feature>
<feature type="region of interest" description="Disordered" evidence="1">
    <location>
        <begin position="163"/>
        <end position="189"/>
    </location>
</feature>
<reference evidence="2 3" key="1">
    <citation type="journal article" date="2024" name="IMA Fungus">
        <title>IMA Genome - F19 : A genome assembly and annotation guide to empower mycologists, including annotated draft genome sequences of Ceratocystis pirilliformis, Diaporthe australafricana, Fusarium ophioides, Paecilomyces lecythidis, and Sporothrix stenoceras.</title>
        <authorList>
            <person name="Aylward J."/>
            <person name="Wilson A.M."/>
            <person name="Visagie C.M."/>
            <person name="Spraker J."/>
            <person name="Barnes I."/>
            <person name="Buitendag C."/>
            <person name="Ceriani C."/>
            <person name="Del Mar Angel L."/>
            <person name="du Plessis D."/>
            <person name="Fuchs T."/>
            <person name="Gasser K."/>
            <person name="Kramer D."/>
            <person name="Li W."/>
            <person name="Munsamy K."/>
            <person name="Piso A."/>
            <person name="Price J.L."/>
            <person name="Sonnekus B."/>
            <person name="Thomas C."/>
            <person name="van der Nest A."/>
            <person name="van Dijk A."/>
            <person name="van Heerden A."/>
            <person name="van Vuuren N."/>
            <person name="Yilmaz N."/>
            <person name="Duong T.A."/>
            <person name="van der Merwe N.A."/>
            <person name="Wingfield M.J."/>
            <person name="Wingfield B.D."/>
        </authorList>
    </citation>
    <scope>NUCLEOTIDE SEQUENCE [LARGE SCALE GENOMIC DNA]</scope>
    <source>
        <strain evidence="2 3">CMW 5346</strain>
    </source>
</reference>
<evidence type="ECO:0000313" key="2">
    <source>
        <dbReference type="EMBL" id="KAL1903683.1"/>
    </source>
</evidence>